<dbReference type="SUPFAM" id="SSF81321">
    <property type="entry name" value="Family A G protein-coupled receptor-like"/>
    <property type="match status" value="1"/>
</dbReference>
<keyword evidence="2" id="KW-1185">Reference proteome</keyword>
<name>A0ABD2Q0F9_9PLAT</name>
<comment type="caution">
    <text evidence="1">The sequence shown here is derived from an EMBL/GenBank/DDBJ whole genome shotgun (WGS) entry which is preliminary data.</text>
</comment>
<protein>
    <submittedName>
        <fullName evidence="1">Uncharacterized protein</fullName>
    </submittedName>
</protein>
<evidence type="ECO:0000313" key="1">
    <source>
        <dbReference type="EMBL" id="KAL3313130.1"/>
    </source>
</evidence>
<sequence length="150" mass="17505">MREIRLRSRLVEQVKHNKSDNCRELKEAFSKGHGKMRNKWEAIFLILWSVDECTEKTYTHLGHLFDLMTFLNSAIGILFYASTSAQYRSTFKEMFCKRRFNCTNNCQCICNSGKRELTRDHSSECFVHQAPPNPHVSEPTPPDMLINTTI</sequence>
<dbReference type="InterPro" id="IPR019427">
    <property type="entry name" value="7TM_GPCR_serpentine_rcpt_Srw"/>
</dbReference>
<gene>
    <name evidence="1" type="ORF">Ciccas_008272</name>
</gene>
<dbReference type="Pfam" id="PF10324">
    <property type="entry name" value="7TM_GPCR_Srw"/>
    <property type="match status" value="1"/>
</dbReference>
<reference evidence="1 2" key="1">
    <citation type="submission" date="2024-11" db="EMBL/GenBank/DDBJ databases">
        <title>Adaptive evolution of stress response genes in parasites aligns with host niche diversity.</title>
        <authorList>
            <person name="Hahn C."/>
            <person name="Resl P."/>
        </authorList>
    </citation>
    <scope>NUCLEOTIDE SEQUENCE [LARGE SCALE GENOMIC DNA]</scope>
    <source>
        <strain evidence="1">EGGRZ-B1_66</strain>
        <tissue evidence="1">Body</tissue>
    </source>
</reference>
<dbReference type="Proteomes" id="UP001626550">
    <property type="component" value="Unassembled WGS sequence"/>
</dbReference>
<dbReference type="EMBL" id="JBJKFK010001427">
    <property type="protein sequence ID" value="KAL3313130.1"/>
    <property type="molecule type" value="Genomic_DNA"/>
</dbReference>
<evidence type="ECO:0000313" key="2">
    <source>
        <dbReference type="Proteomes" id="UP001626550"/>
    </source>
</evidence>
<organism evidence="1 2">
    <name type="scientific">Cichlidogyrus casuarinus</name>
    <dbReference type="NCBI Taxonomy" id="1844966"/>
    <lineage>
        <taxon>Eukaryota</taxon>
        <taxon>Metazoa</taxon>
        <taxon>Spiralia</taxon>
        <taxon>Lophotrochozoa</taxon>
        <taxon>Platyhelminthes</taxon>
        <taxon>Monogenea</taxon>
        <taxon>Monopisthocotylea</taxon>
        <taxon>Dactylogyridea</taxon>
        <taxon>Ancyrocephalidae</taxon>
        <taxon>Cichlidogyrus</taxon>
    </lineage>
</organism>
<accession>A0ABD2Q0F9</accession>
<dbReference type="AlphaFoldDB" id="A0ABD2Q0F9"/>
<proteinExistence type="predicted"/>
<dbReference type="Gene3D" id="1.20.1070.10">
    <property type="entry name" value="Rhodopsin 7-helix transmembrane proteins"/>
    <property type="match status" value="1"/>
</dbReference>